<protein>
    <submittedName>
        <fullName evidence="2">Uncharacterized protein</fullName>
    </submittedName>
</protein>
<keyword evidence="1" id="KW-0472">Membrane</keyword>
<sequence>MKSNGFVLGFFQTISSHNLPPTTLPSSRCIIITTRGHMTTPIRCPPRHQPTTAIRLPPLSDDAKISLTDLKCVFVLGGFGFIILFILLIQIRVIKIGI</sequence>
<evidence type="ECO:0000313" key="3">
    <source>
        <dbReference type="Proteomes" id="UP000323506"/>
    </source>
</evidence>
<dbReference type="EMBL" id="CM017692">
    <property type="protein sequence ID" value="TYH18551.1"/>
    <property type="molecule type" value="Genomic_DNA"/>
</dbReference>
<name>A0A5D2GKB6_GOSDA</name>
<dbReference type="Proteomes" id="UP000323506">
    <property type="component" value="Chromosome A05"/>
</dbReference>
<evidence type="ECO:0000313" key="2">
    <source>
        <dbReference type="EMBL" id="TYH18551.1"/>
    </source>
</evidence>
<keyword evidence="1" id="KW-1133">Transmembrane helix</keyword>
<reference evidence="2 3" key="1">
    <citation type="submission" date="2019-06" db="EMBL/GenBank/DDBJ databases">
        <title>WGS assembly of Gossypium darwinii.</title>
        <authorList>
            <person name="Chen Z.J."/>
            <person name="Sreedasyam A."/>
            <person name="Ando A."/>
            <person name="Song Q."/>
            <person name="De L."/>
            <person name="Hulse-Kemp A."/>
            <person name="Ding M."/>
            <person name="Ye W."/>
            <person name="Kirkbride R."/>
            <person name="Jenkins J."/>
            <person name="Plott C."/>
            <person name="Lovell J."/>
            <person name="Lin Y.-M."/>
            <person name="Vaughn R."/>
            <person name="Liu B."/>
            <person name="Li W."/>
            <person name="Simpson S."/>
            <person name="Scheffler B."/>
            <person name="Saski C."/>
            <person name="Grover C."/>
            <person name="Hu G."/>
            <person name="Conover J."/>
            <person name="Carlson J."/>
            <person name="Shu S."/>
            <person name="Boston L."/>
            <person name="Williams M."/>
            <person name="Peterson D."/>
            <person name="Mcgee K."/>
            <person name="Jones D."/>
            <person name="Wendel J."/>
            <person name="Stelly D."/>
            <person name="Grimwood J."/>
            <person name="Schmutz J."/>
        </authorList>
    </citation>
    <scope>NUCLEOTIDE SEQUENCE [LARGE SCALE GENOMIC DNA]</scope>
    <source>
        <strain evidence="2">1808015.09</strain>
    </source>
</reference>
<organism evidence="2 3">
    <name type="scientific">Gossypium darwinii</name>
    <name type="common">Darwin's cotton</name>
    <name type="synonym">Gossypium barbadense var. darwinii</name>
    <dbReference type="NCBI Taxonomy" id="34276"/>
    <lineage>
        <taxon>Eukaryota</taxon>
        <taxon>Viridiplantae</taxon>
        <taxon>Streptophyta</taxon>
        <taxon>Embryophyta</taxon>
        <taxon>Tracheophyta</taxon>
        <taxon>Spermatophyta</taxon>
        <taxon>Magnoliopsida</taxon>
        <taxon>eudicotyledons</taxon>
        <taxon>Gunneridae</taxon>
        <taxon>Pentapetalae</taxon>
        <taxon>rosids</taxon>
        <taxon>malvids</taxon>
        <taxon>Malvales</taxon>
        <taxon>Malvaceae</taxon>
        <taxon>Malvoideae</taxon>
        <taxon>Gossypium</taxon>
    </lineage>
</organism>
<gene>
    <name evidence="2" type="ORF">ES288_A05G280800v1</name>
</gene>
<dbReference type="AlphaFoldDB" id="A0A5D2GKB6"/>
<proteinExistence type="predicted"/>
<keyword evidence="1" id="KW-0812">Transmembrane</keyword>
<evidence type="ECO:0000256" key="1">
    <source>
        <dbReference type="SAM" id="Phobius"/>
    </source>
</evidence>
<feature type="transmembrane region" description="Helical" evidence="1">
    <location>
        <begin position="73"/>
        <end position="94"/>
    </location>
</feature>
<accession>A0A5D2GKB6</accession>
<keyword evidence="3" id="KW-1185">Reference proteome</keyword>